<keyword evidence="3" id="KW-1185">Reference proteome</keyword>
<reference evidence="2 3" key="1">
    <citation type="submission" date="2019-09" db="EMBL/GenBank/DDBJ databases">
        <title>Arenimonas chukotkensis sp. nov., a bacterium isolated from Chukotka hot spring, Arctic region, Russia.</title>
        <authorList>
            <person name="Zayulina K.S."/>
            <person name="Prokofeva M.I."/>
            <person name="Elcheninov A.G."/>
            <person name="Novikov A."/>
            <person name="Kochetkova T.V."/>
            <person name="Kublanov I.V."/>
        </authorList>
    </citation>
    <scope>NUCLEOTIDE SEQUENCE [LARGE SCALE GENOMIC DNA]</scope>
    <source>
        <strain evidence="2 3">3729k</strain>
    </source>
</reference>
<proteinExistence type="predicted"/>
<dbReference type="AlphaFoldDB" id="A0A5B2ZEJ0"/>
<evidence type="ECO:0008006" key="4">
    <source>
        <dbReference type="Google" id="ProtNLM"/>
    </source>
</evidence>
<organism evidence="2 3">
    <name type="scientific">Arenimonas fontis</name>
    <dbReference type="NCBI Taxonomy" id="2608255"/>
    <lineage>
        <taxon>Bacteria</taxon>
        <taxon>Pseudomonadati</taxon>
        <taxon>Pseudomonadota</taxon>
        <taxon>Gammaproteobacteria</taxon>
        <taxon>Lysobacterales</taxon>
        <taxon>Lysobacteraceae</taxon>
        <taxon>Arenimonas</taxon>
    </lineage>
</organism>
<name>A0A5B2ZEJ0_9GAMM</name>
<reference evidence="2 3" key="2">
    <citation type="submission" date="2019-09" db="EMBL/GenBank/DDBJ databases">
        <authorList>
            <person name="Mazur A."/>
        </authorList>
    </citation>
    <scope>NUCLEOTIDE SEQUENCE [LARGE SCALE GENOMIC DNA]</scope>
    <source>
        <strain evidence="2 3">3729k</strain>
    </source>
</reference>
<feature type="compositionally biased region" description="Acidic residues" evidence="1">
    <location>
        <begin position="79"/>
        <end position="89"/>
    </location>
</feature>
<comment type="caution">
    <text evidence="2">The sequence shown here is derived from an EMBL/GenBank/DDBJ whole genome shotgun (WGS) entry which is preliminary data.</text>
</comment>
<gene>
    <name evidence="2" type="ORF">F0415_05885</name>
</gene>
<evidence type="ECO:0000313" key="2">
    <source>
        <dbReference type="EMBL" id="KAA2285441.1"/>
    </source>
</evidence>
<evidence type="ECO:0000256" key="1">
    <source>
        <dbReference type="SAM" id="MobiDB-lite"/>
    </source>
</evidence>
<protein>
    <recommendedName>
        <fullName evidence="4">Terminase small subunit</fullName>
    </recommendedName>
</protein>
<accession>A0A5B2ZEJ0</accession>
<dbReference type="EMBL" id="VUOD01000003">
    <property type="protein sequence ID" value="KAA2285441.1"/>
    <property type="molecule type" value="Genomic_DNA"/>
</dbReference>
<sequence>MAGAEGGEVSRKAFARILGAAPSYITQLQEEGRLVLSADGKKVRVEESLALIRGTADPSKAGVAERHASARGAATAAAEPEDPEGDETLPPEVAQSSDAKRRAKALADKAETDAKAAELDYRQRVGELLEAAEVEHLIKSAVATFRGSLENLPDTLAPELSAIADEGRIRVVLGEAIEHRLEELSRAFGAVARREQA</sequence>
<evidence type="ECO:0000313" key="3">
    <source>
        <dbReference type="Proteomes" id="UP000322165"/>
    </source>
</evidence>
<dbReference type="Proteomes" id="UP000322165">
    <property type="component" value="Unassembled WGS sequence"/>
</dbReference>
<dbReference type="RefSeq" id="WP_149860267.1">
    <property type="nucleotide sequence ID" value="NZ_VUOD01000003.1"/>
</dbReference>
<feature type="region of interest" description="Disordered" evidence="1">
    <location>
        <begin position="54"/>
        <end position="107"/>
    </location>
</feature>